<feature type="transmembrane region" description="Helical" evidence="9">
    <location>
        <begin position="144"/>
        <end position="165"/>
    </location>
</feature>
<accession>A0A8T2IQR0</accession>
<dbReference type="PROSITE" id="PS50262">
    <property type="entry name" value="G_PROTEIN_RECEP_F1_2"/>
    <property type="match status" value="1"/>
</dbReference>
<evidence type="ECO:0000313" key="12">
    <source>
        <dbReference type="Proteomes" id="UP000812440"/>
    </source>
</evidence>
<evidence type="ECO:0000256" key="8">
    <source>
        <dbReference type="ARBA" id="ARBA00023224"/>
    </source>
</evidence>
<dbReference type="PANTHER" id="PTHR24229:SF110">
    <property type="entry name" value="SOMATOSTATIN RECEPTOR TYPE 2"/>
    <property type="match status" value="1"/>
</dbReference>
<sequence length="302" mass="34419">MDLDLEIEDFNDTVLFDNITETQDSGTAGQTSFIIYLIFSIVGLIENALVLFVILWYRQMRTTFNIYVFNVALGDTLNMICLGFFAMEIAHTRWLFGTNFCKVFWVVSNAVTFTSIYFLTAMSISNCIQVYFPVYSSKRHGPKAAIGISICIWLLCLLLGIPHFMYSGLDDSEDCRIIWPEPFAIWSFTFAVFQFVVALATPLLINSICFILTALSLKNDSYQGVGKDSIVLLVLLTLVFVIFWLPLLVLEIMSSVSDLIVSPITYYIIGLLPYLKCCIYPIIYVLRCPSFKEIFKNIFCCR</sequence>
<evidence type="ECO:0000256" key="2">
    <source>
        <dbReference type="ARBA" id="ARBA00022475"/>
    </source>
</evidence>
<dbReference type="GO" id="GO:0042923">
    <property type="term" value="F:neuropeptide binding"/>
    <property type="evidence" value="ECO:0007669"/>
    <property type="project" value="TreeGrafter"/>
</dbReference>
<evidence type="ECO:0000256" key="3">
    <source>
        <dbReference type="ARBA" id="ARBA00022692"/>
    </source>
</evidence>
<feature type="transmembrane region" description="Helical" evidence="9">
    <location>
        <begin position="264"/>
        <end position="286"/>
    </location>
</feature>
<dbReference type="GO" id="GO:0050796">
    <property type="term" value="P:regulation of insulin secretion"/>
    <property type="evidence" value="ECO:0007669"/>
    <property type="project" value="TreeGrafter"/>
</dbReference>
<dbReference type="EMBL" id="JAACNH010000009">
    <property type="protein sequence ID" value="KAG8433258.1"/>
    <property type="molecule type" value="Genomic_DNA"/>
</dbReference>
<dbReference type="InterPro" id="IPR017452">
    <property type="entry name" value="GPCR_Rhodpsn_7TM"/>
</dbReference>
<dbReference type="PRINTS" id="PR00237">
    <property type="entry name" value="GPCRRHODOPSN"/>
</dbReference>
<feature type="transmembrane region" description="Helical" evidence="9">
    <location>
        <begin position="185"/>
        <end position="217"/>
    </location>
</feature>
<dbReference type="Proteomes" id="UP000812440">
    <property type="component" value="Chromosome 9"/>
</dbReference>
<reference evidence="11" key="1">
    <citation type="thesis" date="2020" institute="ProQuest LLC" country="789 East Eisenhower Parkway, Ann Arbor, MI, USA">
        <title>Comparative Genomics and Chromosome Evolution.</title>
        <authorList>
            <person name="Mudd A.B."/>
        </authorList>
    </citation>
    <scope>NUCLEOTIDE SEQUENCE</scope>
    <source>
        <strain evidence="11">Female2</strain>
        <tissue evidence="11">Blood</tissue>
    </source>
</reference>
<gene>
    <name evidence="11" type="ORF">GDO86_017515</name>
</gene>
<feature type="transmembrane region" description="Helical" evidence="9">
    <location>
        <begin position="33"/>
        <end position="57"/>
    </location>
</feature>
<keyword evidence="3 9" id="KW-0812">Transmembrane</keyword>
<keyword evidence="7" id="KW-0675">Receptor</keyword>
<keyword evidence="12" id="KW-1185">Reference proteome</keyword>
<name>A0A8T2IQR0_9PIPI</name>
<dbReference type="OrthoDB" id="9899312at2759"/>
<evidence type="ECO:0000256" key="6">
    <source>
        <dbReference type="ARBA" id="ARBA00023136"/>
    </source>
</evidence>
<feature type="transmembrane region" description="Helical" evidence="9">
    <location>
        <begin position="229"/>
        <end position="252"/>
    </location>
</feature>
<keyword evidence="4 9" id="KW-1133">Transmembrane helix</keyword>
<dbReference type="AlphaFoldDB" id="A0A8T2IQR0"/>
<evidence type="ECO:0000256" key="5">
    <source>
        <dbReference type="ARBA" id="ARBA00023040"/>
    </source>
</evidence>
<dbReference type="GO" id="GO:0004994">
    <property type="term" value="F:somatostatin receptor activity"/>
    <property type="evidence" value="ECO:0007669"/>
    <property type="project" value="TreeGrafter"/>
</dbReference>
<dbReference type="GO" id="GO:0005886">
    <property type="term" value="C:plasma membrane"/>
    <property type="evidence" value="ECO:0007669"/>
    <property type="project" value="UniProtKB-SubCell"/>
</dbReference>
<organism evidence="11 12">
    <name type="scientific">Hymenochirus boettgeri</name>
    <name type="common">Congo dwarf clawed frog</name>
    <dbReference type="NCBI Taxonomy" id="247094"/>
    <lineage>
        <taxon>Eukaryota</taxon>
        <taxon>Metazoa</taxon>
        <taxon>Chordata</taxon>
        <taxon>Craniata</taxon>
        <taxon>Vertebrata</taxon>
        <taxon>Euteleostomi</taxon>
        <taxon>Amphibia</taxon>
        <taxon>Batrachia</taxon>
        <taxon>Anura</taxon>
        <taxon>Pipoidea</taxon>
        <taxon>Pipidae</taxon>
        <taxon>Pipinae</taxon>
        <taxon>Hymenochirus</taxon>
    </lineage>
</organism>
<feature type="transmembrane region" description="Helical" evidence="9">
    <location>
        <begin position="64"/>
        <end position="86"/>
    </location>
</feature>
<proteinExistence type="predicted"/>
<dbReference type="SUPFAM" id="SSF81321">
    <property type="entry name" value="Family A G protein-coupled receptor-like"/>
    <property type="match status" value="1"/>
</dbReference>
<keyword evidence="6 9" id="KW-0472">Membrane</keyword>
<dbReference type="Pfam" id="PF00001">
    <property type="entry name" value="7tm_1"/>
    <property type="match status" value="1"/>
</dbReference>
<dbReference type="InterPro" id="IPR000276">
    <property type="entry name" value="GPCR_Rhodpsn"/>
</dbReference>
<keyword evidence="5" id="KW-0297">G-protein coupled receptor</keyword>
<evidence type="ECO:0000256" key="1">
    <source>
        <dbReference type="ARBA" id="ARBA00004651"/>
    </source>
</evidence>
<feature type="transmembrane region" description="Helical" evidence="9">
    <location>
        <begin position="106"/>
        <end position="132"/>
    </location>
</feature>
<dbReference type="GO" id="GO:0071385">
    <property type="term" value="P:cellular response to glucocorticoid stimulus"/>
    <property type="evidence" value="ECO:0007669"/>
    <property type="project" value="TreeGrafter"/>
</dbReference>
<dbReference type="GO" id="GO:0043005">
    <property type="term" value="C:neuron projection"/>
    <property type="evidence" value="ECO:0007669"/>
    <property type="project" value="TreeGrafter"/>
</dbReference>
<keyword evidence="2" id="KW-1003">Cell membrane</keyword>
<comment type="subcellular location">
    <subcellularLocation>
        <location evidence="1">Cell membrane</location>
        <topology evidence="1">Multi-pass membrane protein</topology>
    </subcellularLocation>
</comment>
<dbReference type="Gene3D" id="1.20.1070.10">
    <property type="entry name" value="Rhodopsin 7-helix transmembrane proteins"/>
    <property type="match status" value="1"/>
</dbReference>
<keyword evidence="8" id="KW-0807">Transducer</keyword>
<evidence type="ECO:0000313" key="11">
    <source>
        <dbReference type="EMBL" id="KAG8433258.1"/>
    </source>
</evidence>
<feature type="domain" description="G-protein coupled receptors family 1 profile" evidence="10">
    <location>
        <begin position="46"/>
        <end position="284"/>
    </location>
</feature>
<evidence type="ECO:0000256" key="4">
    <source>
        <dbReference type="ARBA" id="ARBA00022989"/>
    </source>
</evidence>
<dbReference type="PANTHER" id="PTHR24229">
    <property type="entry name" value="NEUROPEPTIDES RECEPTOR"/>
    <property type="match status" value="1"/>
</dbReference>
<evidence type="ECO:0000256" key="7">
    <source>
        <dbReference type="ARBA" id="ARBA00023170"/>
    </source>
</evidence>
<evidence type="ECO:0000256" key="9">
    <source>
        <dbReference type="SAM" id="Phobius"/>
    </source>
</evidence>
<protein>
    <recommendedName>
        <fullName evidence="10">G-protein coupled receptors family 1 profile domain-containing protein</fullName>
    </recommendedName>
</protein>
<evidence type="ECO:0000259" key="10">
    <source>
        <dbReference type="PROSITE" id="PS50262"/>
    </source>
</evidence>
<comment type="caution">
    <text evidence="11">The sequence shown here is derived from an EMBL/GenBank/DDBJ whole genome shotgun (WGS) entry which is preliminary data.</text>
</comment>